<name>A0A1H1BRF4_9MICC</name>
<gene>
    <name evidence="1" type="ORF">SAMN04489742_1525</name>
</gene>
<dbReference type="InterPro" id="IPR014845">
    <property type="entry name" value="GYD/TTHA1554"/>
</dbReference>
<evidence type="ECO:0000313" key="1">
    <source>
        <dbReference type="EMBL" id="SDQ54340.1"/>
    </source>
</evidence>
<dbReference type="KEGG" id="acry:AC20117_09730"/>
<reference evidence="1 2" key="1">
    <citation type="submission" date="2016-10" db="EMBL/GenBank/DDBJ databases">
        <authorList>
            <person name="de Groot N.N."/>
        </authorList>
    </citation>
    <scope>NUCLEOTIDE SEQUENCE [LARGE SCALE GENOMIC DNA]</scope>
    <source>
        <strain evidence="1 2">DSM 20117</strain>
    </source>
</reference>
<keyword evidence="2" id="KW-1185">Reference proteome</keyword>
<organism evidence="1 2">
    <name type="scientific">Crystallibacter crystallopoietes</name>
    <dbReference type="NCBI Taxonomy" id="37928"/>
    <lineage>
        <taxon>Bacteria</taxon>
        <taxon>Bacillati</taxon>
        <taxon>Actinomycetota</taxon>
        <taxon>Actinomycetes</taxon>
        <taxon>Micrococcales</taxon>
        <taxon>Micrococcaceae</taxon>
        <taxon>Crystallibacter</taxon>
    </lineage>
</organism>
<accession>A0A1H1BRF4</accession>
<dbReference type="OrthoDB" id="165683at2"/>
<dbReference type="EMBL" id="FNKH01000002">
    <property type="protein sequence ID" value="SDQ54340.1"/>
    <property type="molecule type" value="Genomic_DNA"/>
</dbReference>
<proteinExistence type="predicted"/>
<evidence type="ECO:0000313" key="2">
    <source>
        <dbReference type="Proteomes" id="UP000181917"/>
    </source>
</evidence>
<dbReference type="Pfam" id="PF08734">
    <property type="entry name" value="GYD"/>
    <property type="match status" value="1"/>
</dbReference>
<protein>
    <submittedName>
        <fullName evidence="1">Uncharacterized protein, contains GYD domain</fullName>
    </submittedName>
</protein>
<dbReference type="STRING" id="37928.SAMN04489742_1525"/>
<dbReference type="RefSeq" id="WP_074699899.1">
    <property type="nucleotide sequence ID" value="NZ_CP018863.1"/>
</dbReference>
<dbReference type="AlphaFoldDB" id="A0A1H1BRF4"/>
<sequence>MPLYLSKFSYTPETWARLISKPEDRRQAAQAYIEAVGGKLHGFWYAFGSYDGYTLWEAPDNVSMAAVALAITGGGALSTLETTVLMTVDDTMQALRHADQVRYRAPGT</sequence>
<dbReference type="Proteomes" id="UP000181917">
    <property type="component" value="Unassembled WGS sequence"/>
</dbReference>